<reference evidence="1" key="2">
    <citation type="submission" date="2023-06" db="EMBL/GenBank/DDBJ databases">
        <authorList>
            <consortium name="Lawrence Berkeley National Laboratory"/>
            <person name="Haridas S."/>
            <person name="Hensen N."/>
            <person name="Bonometti L."/>
            <person name="Westerberg I."/>
            <person name="Brannstrom I.O."/>
            <person name="Guillou S."/>
            <person name="Cros-Aarteil S."/>
            <person name="Calhoun S."/>
            <person name="Kuo A."/>
            <person name="Mondo S."/>
            <person name="Pangilinan J."/>
            <person name="Riley R."/>
            <person name="Labutti K."/>
            <person name="Andreopoulos B."/>
            <person name="Lipzen A."/>
            <person name="Chen C."/>
            <person name="Yanf M."/>
            <person name="Daum C."/>
            <person name="Ng V."/>
            <person name="Clum A."/>
            <person name="Steindorff A."/>
            <person name="Ohm R."/>
            <person name="Martin F."/>
            <person name="Silar P."/>
            <person name="Natvig D."/>
            <person name="Lalanne C."/>
            <person name="Gautier V."/>
            <person name="Ament-Velasquez S.L."/>
            <person name="Kruys A."/>
            <person name="Hutchinson M.I."/>
            <person name="Powell A.J."/>
            <person name="Barry K."/>
            <person name="Miller A.N."/>
            <person name="Grigoriev I.V."/>
            <person name="Debuchy R."/>
            <person name="Gladieux P."/>
            <person name="Thoren M.H."/>
            <person name="Johannesson H."/>
        </authorList>
    </citation>
    <scope>NUCLEOTIDE SEQUENCE</scope>
    <source>
        <strain evidence="1">CBS 168.71</strain>
    </source>
</reference>
<evidence type="ECO:0000313" key="1">
    <source>
        <dbReference type="EMBL" id="KAK3299311.1"/>
    </source>
</evidence>
<accession>A0AAE0LVN4</accession>
<dbReference type="AlphaFoldDB" id="A0AAE0LVN4"/>
<comment type="caution">
    <text evidence="1">The sequence shown here is derived from an EMBL/GenBank/DDBJ whole genome shotgun (WGS) entry which is preliminary data.</text>
</comment>
<evidence type="ECO:0000313" key="2">
    <source>
        <dbReference type="Proteomes" id="UP001278766"/>
    </source>
</evidence>
<gene>
    <name evidence="1" type="ORF">B0H64DRAFT_97633</name>
</gene>
<proteinExistence type="predicted"/>
<dbReference type="Proteomes" id="UP001278766">
    <property type="component" value="Unassembled WGS sequence"/>
</dbReference>
<reference evidence="1" key="1">
    <citation type="journal article" date="2023" name="Mol. Phylogenet. Evol.">
        <title>Genome-scale phylogeny and comparative genomics of the fungal order Sordariales.</title>
        <authorList>
            <person name="Hensen N."/>
            <person name="Bonometti L."/>
            <person name="Westerberg I."/>
            <person name="Brannstrom I.O."/>
            <person name="Guillou S."/>
            <person name="Cros-Aarteil S."/>
            <person name="Calhoun S."/>
            <person name="Haridas S."/>
            <person name="Kuo A."/>
            <person name="Mondo S."/>
            <person name="Pangilinan J."/>
            <person name="Riley R."/>
            <person name="LaButti K."/>
            <person name="Andreopoulos B."/>
            <person name="Lipzen A."/>
            <person name="Chen C."/>
            <person name="Yan M."/>
            <person name="Daum C."/>
            <person name="Ng V."/>
            <person name="Clum A."/>
            <person name="Steindorff A."/>
            <person name="Ohm R.A."/>
            <person name="Martin F."/>
            <person name="Silar P."/>
            <person name="Natvig D.O."/>
            <person name="Lalanne C."/>
            <person name="Gautier V."/>
            <person name="Ament-Velasquez S.L."/>
            <person name="Kruys A."/>
            <person name="Hutchinson M.I."/>
            <person name="Powell A.J."/>
            <person name="Barry K."/>
            <person name="Miller A.N."/>
            <person name="Grigoriev I.V."/>
            <person name="Debuchy R."/>
            <person name="Gladieux P."/>
            <person name="Hiltunen Thoren M."/>
            <person name="Johannesson H."/>
        </authorList>
    </citation>
    <scope>NUCLEOTIDE SEQUENCE</scope>
    <source>
        <strain evidence="1">CBS 168.71</strain>
    </source>
</reference>
<protein>
    <submittedName>
        <fullName evidence="1">Uncharacterized protein</fullName>
    </submittedName>
</protein>
<dbReference type="RefSeq" id="XP_062662825.1">
    <property type="nucleotide sequence ID" value="XM_062809051.1"/>
</dbReference>
<name>A0AAE0LVN4_9PEZI</name>
<keyword evidence="2" id="KW-1185">Reference proteome</keyword>
<organism evidence="1 2">
    <name type="scientific">Chaetomium fimeti</name>
    <dbReference type="NCBI Taxonomy" id="1854472"/>
    <lineage>
        <taxon>Eukaryota</taxon>
        <taxon>Fungi</taxon>
        <taxon>Dikarya</taxon>
        <taxon>Ascomycota</taxon>
        <taxon>Pezizomycotina</taxon>
        <taxon>Sordariomycetes</taxon>
        <taxon>Sordariomycetidae</taxon>
        <taxon>Sordariales</taxon>
        <taxon>Chaetomiaceae</taxon>
        <taxon>Chaetomium</taxon>
    </lineage>
</organism>
<sequence length="166" mass="18841">MTSRSTDGRIRPWGGKVSGWLGWLAAAQISRSVRSPGGWCAKLLLATSSGSPRKRRSRSPPREQELCSIEKRLLRRSWLRIIDETRQPTESNFHLSKARLGSRERMIAAFLASPSRREEWRAATLHPTFTSFQAPYAARITKLPTSRSRLSGSIDIECLLSKETRY</sequence>
<dbReference type="GeneID" id="87845999"/>
<dbReference type="EMBL" id="JAUEPN010000002">
    <property type="protein sequence ID" value="KAK3299311.1"/>
    <property type="molecule type" value="Genomic_DNA"/>
</dbReference>